<sequence>MDGLERQMEVLSIKHKEKWIKHYSSSHKILLVGEGDFSFAANMGKAFGSAINMAATSLYSKETMMLKYSKAATNLRELEDLGCLVMHEVDAHTMSKHPLLNQKLFDRIVFNFPATALKRSESNIRQIEKHQRLVKGFLGSAHDMLEVNGEIHVTHKTTEPYSKWEIERLAEDAGLRLVEKVRFKKADYPGFSNKRGSGPRADQTFSAGNSWWSLMLDLVTLISIFFGIVASPRCRLYTKLPTETRTPEQNLTIVIKAEQLGKKENRNLRTAKRTRVAIARQFQAVQNQSEGPELSLLGNSKLLDMDVGDLWEFPLNPLFVSVPWISSWKPHTACCTWEGITFHEVTAHVIGLNISGYSFSDPVNSSDILDLSYLERLNLVNCNIREIPRFLRNLV</sequence>
<evidence type="ECO:0000313" key="1">
    <source>
        <dbReference type="EMBL" id="KAL3612694.1"/>
    </source>
</evidence>
<reference evidence="1 2" key="1">
    <citation type="journal article" date="2024" name="Plant Biotechnol. J.">
        <title>Genome and CRISPR/Cas9 system of a widespread forest tree (Populus alba) in the world.</title>
        <authorList>
            <person name="Liu Y.J."/>
            <person name="Jiang P.F."/>
            <person name="Han X.M."/>
            <person name="Li X.Y."/>
            <person name="Wang H.M."/>
            <person name="Wang Y.J."/>
            <person name="Wang X.X."/>
            <person name="Zeng Q.Y."/>
        </authorList>
    </citation>
    <scope>NUCLEOTIDE SEQUENCE [LARGE SCALE GENOMIC DNA]</scope>
    <source>
        <strain evidence="2">cv. PAL-ZL1</strain>
    </source>
</reference>
<dbReference type="Proteomes" id="UP000309997">
    <property type="component" value="Unassembled WGS sequence"/>
</dbReference>
<evidence type="ECO:0000313" key="2">
    <source>
        <dbReference type="Proteomes" id="UP000309997"/>
    </source>
</evidence>
<accession>A0ACC4D5X3</accession>
<name>A0ACC4D5X3_POPAL</name>
<comment type="caution">
    <text evidence="1">The sequence shown here is derived from an EMBL/GenBank/DDBJ whole genome shotgun (WGS) entry which is preliminary data.</text>
</comment>
<proteinExistence type="predicted"/>
<keyword evidence="2" id="KW-1185">Reference proteome</keyword>
<organism evidence="1 2">
    <name type="scientific">Populus alba</name>
    <name type="common">White poplar</name>
    <dbReference type="NCBI Taxonomy" id="43335"/>
    <lineage>
        <taxon>Eukaryota</taxon>
        <taxon>Viridiplantae</taxon>
        <taxon>Streptophyta</taxon>
        <taxon>Embryophyta</taxon>
        <taxon>Tracheophyta</taxon>
        <taxon>Spermatophyta</taxon>
        <taxon>Magnoliopsida</taxon>
        <taxon>eudicotyledons</taxon>
        <taxon>Gunneridae</taxon>
        <taxon>Pentapetalae</taxon>
        <taxon>rosids</taxon>
        <taxon>fabids</taxon>
        <taxon>Malpighiales</taxon>
        <taxon>Salicaceae</taxon>
        <taxon>Saliceae</taxon>
        <taxon>Populus</taxon>
    </lineage>
</organism>
<dbReference type="EMBL" id="RCHU02000001">
    <property type="protein sequence ID" value="KAL3612694.1"/>
    <property type="molecule type" value="Genomic_DNA"/>
</dbReference>
<gene>
    <name evidence="1" type="ORF">D5086_003714</name>
</gene>
<protein>
    <submittedName>
        <fullName evidence="1">Uncharacterized protein</fullName>
    </submittedName>
</protein>